<dbReference type="KEGG" id="cci:CC1G_01826"/>
<dbReference type="HOGENOM" id="CLU_1402349_0_0_1"/>
<organism evidence="2 3">
    <name type="scientific">Coprinopsis cinerea (strain Okayama-7 / 130 / ATCC MYA-4618 / FGSC 9003)</name>
    <name type="common">Inky cap fungus</name>
    <name type="synonym">Hormographiella aspergillata</name>
    <dbReference type="NCBI Taxonomy" id="240176"/>
    <lineage>
        <taxon>Eukaryota</taxon>
        <taxon>Fungi</taxon>
        <taxon>Dikarya</taxon>
        <taxon>Basidiomycota</taxon>
        <taxon>Agaricomycotina</taxon>
        <taxon>Agaricomycetes</taxon>
        <taxon>Agaricomycetidae</taxon>
        <taxon>Agaricales</taxon>
        <taxon>Agaricineae</taxon>
        <taxon>Psathyrellaceae</taxon>
        <taxon>Coprinopsis</taxon>
    </lineage>
</organism>
<sequence>MSNMKATSQPGNVVPSEYIQAHNTQASHDTTAARAQAEAQNISEAANISQNASREQHAAQEAARHAQELGTKLTGNPEGDADSAGIKKSLNTTSVSIGQNYSSQQKDRSQAVSGDQQSENTGILGSIQSTASAALNMPGEMLQGIKNTVTSTVETAEGYLGMGTKPGEPPVKAPAESGIPSTGSGGPERTSARN</sequence>
<name>A8N2S4_COPC7</name>
<dbReference type="OrthoDB" id="2976048at2759"/>
<accession>A8N2S4</accession>
<reference evidence="2 3" key="1">
    <citation type="journal article" date="2010" name="Proc. Natl. Acad. Sci. U.S.A.">
        <title>Insights into evolution of multicellular fungi from the assembled chromosomes of the mushroom Coprinopsis cinerea (Coprinus cinereus).</title>
        <authorList>
            <person name="Stajich J.E."/>
            <person name="Wilke S.K."/>
            <person name="Ahren D."/>
            <person name="Au C.H."/>
            <person name="Birren B.W."/>
            <person name="Borodovsky M."/>
            <person name="Burns C."/>
            <person name="Canback B."/>
            <person name="Casselton L.A."/>
            <person name="Cheng C.K."/>
            <person name="Deng J."/>
            <person name="Dietrich F.S."/>
            <person name="Fargo D.C."/>
            <person name="Farman M.L."/>
            <person name="Gathman A.C."/>
            <person name="Goldberg J."/>
            <person name="Guigo R."/>
            <person name="Hoegger P.J."/>
            <person name="Hooker J.B."/>
            <person name="Huggins A."/>
            <person name="James T.Y."/>
            <person name="Kamada T."/>
            <person name="Kilaru S."/>
            <person name="Kodira C."/>
            <person name="Kues U."/>
            <person name="Kupfer D."/>
            <person name="Kwan H.S."/>
            <person name="Lomsadze A."/>
            <person name="Li W."/>
            <person name="Lilly W.W."/>
            <person name="Ma L.J."/>
            <person name="Mackey A.J."/>
            <person name="Manning G."/>
            <person name="Martin F."/>
            <person name="Muraguchi H."/>
            <person name="Natvig D.O."/>
            <person name="Palmerini H."/>
            <person name="Ramesh M.A."/>
            <person name="Rehmeyer C.J."/>
            <person name="Roe B.A."/>
            <person name="Shenoy N."/>
            <person name="Stanke M."/>
            <person name="Ter-Hovhannisyan V."/>
            <person name="Tunlid A."/>
            <person name="Velagapudi R."/>
            <person name="Vision T.J."/>
            <person name="Zeng Q."/>
            <person name="Zolan M.E."/>
            <person name="Pukkila P.J."/>
        </authorList>
    </citation>
    <scope>NUCLEOTIDE SEQUENCE [LARGE SCALE GENOMIC DNA]</scope>
    <source>
        <strain evidence="3">Okayama-7 / 130 / ATCC MYA-4618 / FGSC 9003</strain>
    </source>
</reference>
<evidence type="ECO:0000313" key="3">
    <source>
        <dbReference type="Proteomes" id="UP000001861"/>
    </source>
</evidence>
<feature type="compositionally biased region" description="Basic and acidic residues" evidence="1">
    <location>
        <begin position="54"/>
        <end position="67"/>
    </location>
</feature>
<dbReference type="GeneID" id="6005572"/>
<feature type="compositionally biased region" description="Polar residues" evidence="1">
    <location>
        <begin position="38"/>
        <end position="53"/>
    </location>
</feature>
<evidence type="ECO:0000313" key="2">
    <source>
        <dbReference type="EMBL" id="EAU92781.2"/>
    </source>
</evidence>
<protein>
    <submittedName>
        <fullName evidence="2">Uncharacterized protein</fullName>
    </submittedName>
</protein>
<feature type="region of interest" description="Disordered" evidence="1">
    <location>
        <begin position="159"/>
        <end position="194"/>
    </location>
</feature>
<dbReference type="AlphaFoldDB" id="A8N2S4"/>
<feature type="compositionally biased region" description="Polar residues" evidence="1">
    <location>
        <begin position="1"/>
        <end position="11"/>
    </location>
</feature>
<feature type="compositionally biased region" description="Polar residues" evidence="1">
    <location>
        <begin position="89"/>
        <end position="121"/>
    </location>
</feature>
<dbReference type="InParanoid" id="A8N2S4"/>
<keyword evidence="3" id="KW-1185">Reference proteome</keyword>
<evidence type="ECO:0000256" key="1">
    <source>
        <dbReference type="SAM" id="MobiDB-lite"/>
    </source>
</evidence>
<feature type="compositionally biased region" description="Polar residues" evidence="1">
    <location>
        <begin position="21"/>
        <end position="30"/>
    </location>
</feature>
<gene>
    <name evidence="2" type="ORF">CC1G_01826</name>
</gene>
<dbReference type="Proteomes" id="UP000001861">
    <property type="component" value="Unassembled WGS sequence"/>
</dbReference>
<dbReference type="EMBL" id="AACS02000001">
    <property type="protein sequence ID" value="EAU92781.2"/>
    <property type="molecule type" value="Genomic_DNA"/>
</dbReference>
<dbReference type="VEuPathDB" id="FungiDB:CC1G_01826"/>
<proteinExistence type="predicted"/>
<comment type="caution">
    <text evidence="2">The sequence shown here is derived from an EMBL/GenBank/DDBJ whole genome shotgun (WGS) entry which is preliminary data.</text>
</comment>
<dbReference type="RefSeq" id="XP_001829146.2">
    <property type="nucleotide sequence ID" value="XM_001829094.2"/>
</dbReference>
<feature type="region of interest" description="Disordered" evidence="1">
    <location>
        <begin position="1"/>
        <end position="121"/>
    </location>
</feature>